<evidence type="ECO:0000313" key="3">
    <source>
        <dbReference type="Proteomes" id="UP000343317"/>
    </source>
</evidence>
<reference evidence="2 3" key="1">
    <citation type="submission" date="2019-08" db="EMBL/GenBank/DDBJ databases">
        <authorList>
            <person name="Peeters C."/>
        </authorList>
    </citation>
    <scope>NUCLEOTIDE SEQUENCE [LARGE SCALE GENOMIC DNA]</scope>
    <source>
        <strain evidence="2 3">LMG 31112</strain>
    </source>
</reference>
<dbReference type="AlphaFoldDB" id="A0A5E4ZDY4"/>
<dbReference type="Gene3D" id="3.40.109.10">
    <property type="entry name" value="NADH Oxidase"/>
    <property type="match status" value="1"/>
</dbReference>
<keyword evidence="1" id="KW-0812">Transmembrane</keyword>
<dbReference type="InterPro" id="IPR000415">
    <property type="entry name" value="Nitroreductase-like"/>
</dbReference>
<dbReference type="GO" id="GO:0016491">
    <property type="term" value="F:oxidoreductase activity"/>
    <property type="evidence" value="ECO:0007669"/>
    <property type="project" value="InterPro"/>
</dbReference>
<dbReference type="PANTHER" id="PTHR23026">
    <property type="entry name" value="NADPH NITROREDUCTASE"/>
    <property type="match status" value="1"/>
</dbReference>
<gene>
    <name evidence="2" type="ORF">PHO31112_05371</name>
</gene>
<feature type="transmembrane region" description="Helical" evidence="1">
    <location>
        <begin position="26"/>
        <end position="45"/>
    </location>
</feature>
<proteinExistence type="predicted"/>
<sequence>MCLHSTKWAVCLKAGHDYVLMNRRSFIVGASGGALMMASGAIAWMSNVGSMVDYEAYTNGLRAGLTIPADIRDLLRYATLAANGHNTQPWRFRVGEGCIDVLPDFSRRTPAVDPDDHHLFVSLGCAAENLAIAAAATGRPGELQMNPDGDWARYAFVGGSMRTSPLYAAIPKRQSTRTEYDRRPVPVAEIALLEQAAAMTGVHLILLTDRTRVNKVKDLVVAANGVQMADLAFLTELRQWVRFNPRSAMMSGDGLFSGASGNPLLPSAFGRFAFERFFTARTENDKYARQIDSSAGIAVFVGDRADRAHWFKVGQACQRFALMATNLGIKVAFVNQPVEVARFRPELAGLVGQAGRRPDIVLRFGYGPTLPLSPRRPVEAVLA</sequence>
<evidence type="ECO:0000256" key="1">
    <source>
        <dbReference type="SAM" id="Phobius"/>
    </source>
</evidence>
<accession>A0A5E4ZDY4</accession>
<protein>
    <submittedName>
        <fullName evidence="2">NAD(P)H nitroreductase</fullName>
    </submittedName>
</protein>
<organism evidence="2 3">
    <name type="scientific">Pandoraea horticolens</name>
    <dbReference type="NCBI Taxonomy" id="2508298"/>
    <lineage>
        <taxon>Bacteria</taxon>
        <taxon>Pseudomonadati</taxon>
        <taxon>Pseudomonadota</taxon>
        <taxon>Betaproteobacteria</taxon>
        <taxon>Burkholderiales</taxon>
        <taxon>Burkholderiaceae</taxon>
        <taxon>Pandoraea</taxon>
    </lineage>
</organism>
<name>A0A5E4ZDY4_9BURK</name>
<dbReference type="Proteomes" id="UP000343317">
    <property type="component" value="Unassembled WGS sequence"/>
</dbReference>
<dbReference type="PANTHER" id="PTHR23026:SF123">
    <property type="entry name" value="NAD(P)H NITROREDUCTASE RV3131-RELATED"/>
    <property type="match status" value="1"/>
</dbReference>
<dbReference type="EMBL" id="CABPSM010000036">
    <property type="protein sequence ID" value="VVE58742.1"/>
    <property type="molecule type" value="Genomic_DNA"/>
</dbReference>
<dbReference type="InterPro" id="IPR050627">
    <property type="entry name" value="Nitroreductase/BluB"/>
</dbReference>
<keyword evidence="1" id="KW-1133">Transmembrane helix</keyword>
<dbReference type="SUPFAM" id="SSF55469">
    <property type="entry name" value="FMN-dependent nitroreductase-like"/>
    <property type="match status" value="2"/>
</dbReference>
<evidence type="ECO:0000313" key="2">
    <source>
        <dbReference type="EMBL" id="VVE58742.1"/>
    </source>
</evidence>
<keyword evidence="1" id="KW-0472">Membrane</keyword>
<keyword evidence="3" id="KW-1185">Reference proteome</keyword>
<dbReference type="NCBIfam" id="NF047509">
    <property type="entry name" value="Rv3131_FMN_oxido"/>
    <property type="match status" value="1"/>
</dbReference>